<evidence type="ECO:0000313" key="2">
    <source>
        <dbReference type="Proteomes" id="UP000261540"/>
    </source>
</evidence>
<accession>A0A3B3RM51</accession>
<dbReference type="GO" id="GO:0043240">
    <property type="term" value="C:Fanconi anaemia nuclear complex"/>
    <property type="evidence" value="ECO:0007669"/>
    <property type="project" value="InterPro"/>
</dbReference>
<dbReference type="GeneTree" id="ENSGT00390000005623"/>
<dbReference type="AlphaFoldDB" id="A0A3B3RM51"/>
<reference evidence="1" key="1">
    <citation type="submission" date="2025-08" db="UniProtKB">
        <authorList>
            <consortium name="Ensembl"/>
        </authorList>
    </citation>
    <scope>IDENTIFICATION</scope>
</reference>
<dbReference type="KEGG" id="pki:111836499"/>
<dbReference type="InterPro" id="IPR038505">
    <property type="entry name" value="FANCF_C_sf"/>
</dbReference>
<dbReference type="Proteomes" id="UP000261540">
    <property type="component" value="Unplaced"/>
</dbReference>
<evidence type="ECO:0000313" key="1">
    <source>
        <dbReference type="Ensembl" id="ENSPKIP00000018806.1"/>
    </source>
</evidence>
<dbReference type="InterPro" id="IPR035428">
    <property type="entry name" value="FANCF"/>
</dbReference>
<dbReference type="PANTHER" id="PTHR14449">
    <property type="entry name" value="FANCONI ANEMIA GROUP F PROTEIN FANCF"/>
    <property type="match status" value="1"/>
</dbReference>
<dbReference type="GeneID" id="111836499"/>
<dbReference type="Gene3D" id="1.25.40.490">
    <property type="match status" value="1"/>
</dbReference>
<proteinExistence type="predicted"/>
<dbReference type="OrthoDB" id="6429998at2759"/>
<dbReference type="RefSeq" id="XP_023653596.1">
    <property type="nucleotide sequence ID" value="XM_023797828.2"/>
</dbReference>
<dbReference type="STRING" id="1676925.ENSPKIP00000018806"/>
<sequence>MEKICRDLEGTVQLLAVSGTRFVSQWDAAALHRAFRWARYCQELHARFHTDTEARRTLEGALRLANARLGGVFGQCRDLEFADLARCEFLLCSNLMQNPALHQSAIRLFLDGSGPAFPYLEELIGYKAATGLLAHAWESEEDQGFHDPAVATQGRILRGRLDDLMLHHDSERRSVDLLDSILQECKGERRQVAYILAAALLSGKSKDDDGRAQEVIADWLQRDRDLLQTFCRVLPVSSITQVVKVSTKFREAYRDVLKSWAHTLKYDINEGQWVQTSEQAVSFGDLVDHFRSLLCASPSLKKETDKVLMEMKAADGDFEVRGLSVSSDVLTELKNNAI</sequence>
<dbReference type="PANTHER" id="PTHR14449:SF2">
    <property type="entry name" value="FANCONI ANEMIA GROUP F PROTEIN"/>
    <property type="match status" value="1"/>
</dbReference>
<reference evidence="1" key="2">
    <citation type="submission" date="2025-09" db="UniProtKB">
        <authorList>
            <consortium name="Ensembl"/>
        </authorList>
    </citation>
    <scope>IDENTIFICATION</scope>
</reference>
<name>A0A3B3RM51_9TELE</name>
<organism evidence="1 2">
    <name type="scientific">Paramormyrops kingsleyae</name>
    <dbReference type="NCBI Taxonomy" id="1676925"/>
    <lineage>
        <taxon>Eukaryota</taxon>
        <taxon>Metazoa</taxon>
        <taxon>Chordata</taxon>
        <taxon>Craniata</taxon>
        <taxon>Vertebrata</taxon>
        <taxon>Euteleostomi</taxon>
        <taxon>Actinopterygii</taxon>
        <taxon>Neopterygii</taxon>
        <taxon>Teleostei</taxon>
        <taxon>Osteoglossocephala</taxon>
        <taxon>Osteoglossomorpha</taxon>
        <taxon>Osteoglossiformes</taxon>
        <taxon>Mormyridae</taxon>
        <taxon>Paramormyrops</taxon>
    </lineage>
</organism>
<keyword evidence="2" id="KW-1185">Reference proteome</keyword>
<dbReference type="GO" id="GO:0036297">
    <property type="term" value="P:interstrand cross-link repair"/>
    <property type="evidence" value="ECO:0007669"/>
    <property type="project" value="InterPro"/>
</dbReference>
<dbReference type="Ensembl" id="ENSPKIT00000035637.1">
    <property type="protein sequence ID" value="ENSPKIP00000018806.1"/>
    <property type="gene ID" value="ENSPKIG00000004234.1"/>
</dbReference>
<protein>
    <submittedName>
        <fullName evidence="1">FA complementation group F</fullName>
    </submittedName>
</protein>
<dbReference type="Pfam" id="PF11107">
    <property type="entry name" value="FANCF"/>
    <property type="match status" value="1"/>
</dbReference>
<dbReference type="CTD" id="2188"/>